<evidence type="ECO:0000256" key="5">
    <source>
        <dbReference type="ARBA" id="ARBA00023004"/>
    </source>
</evidence>
<dbReference type="InterPro" id="IPR023867">
    <property type="entry name" value="Sulphatase_maturase_rSAM"/>
</dbReference>
<dbReference type="EMBL" id="CP003257">
    <property type="protein sequence ID" value="AEX85906.1"/>
    <property type="molecule type" value="Genomic_DNA"/>
</dbReference>
<dbReference type="InterPro" id="IPR007197">
    <property type="entry name" value="rSAM"/>
</dbReference>
<dbReference type="GO" id="GO:0046872">
    <property type="term" value="F:metal ion binding"/>
    <property type="evidence" value="ECO:0007669"/>
    <property type="project" value="UniProtKB-KW"/>
</dbReference>
<accession>H2J491</accession>
<comment type="cofactor">
    <cofactor evidence="1">
        <name>[4Fe-4S] cluster</name>
        <dbReference type="ChEBI" id="CHEBI:49883"/>
    </cofactor>
</comment>
<dbReference type="OrthoDB" id="9763993at2"/>
<dbReference type="NCBIfam" id="TIGR04085">
    <property type="entry name" value="rSAM_more_4Fe4S"/>
    <property type="match status" value="1"/>
</dbReference>
<dbReference type="Proteomes" id="UP000007161">
    <property type="component" value="Chromosome"/>
</dbReference>
<dbReference type="GO" id="GO:0051539">
    <property type="term" value="F:4 iron, 4 sulfur cluster binding"/>
    <property type="evidence" value="ECO:0007669"/>
    <property type="project" value="UniProtKB-KW"/>
</dbReference>
<dbReference type="UniPathway" id="UPA00782"/>
<evidence type="ECO:0000313" key="8">
    <source>
        <dbReference type="EMBL" id="AEX85906.1"/>
    </source>
</evidence>
<evidence type="ECO:0000256" key="2">
    <source>
        <dbReference type="ARBA" id="ARBA00022485"/>
    </source>
</evidence>
<dbReference type="CDD" id="cd01335">
    <property type="entry name" value="Radical_SAM"/>
    <property type="match status" value="1"/>
</dbReference>
<evidence type="ECO:0000259" key="7">
    <source>
        <dbReference type="PROSITE" id="PS51918"/>
    </source>
</evidence>
<dbReference type="SFLD" id="SFLDS00029">
    <property type="entry name" value="Radical_SAM"/>
    <property type="match status" value="1"/>
</dbReference>
<sequence length="445" mass="52303">MKISSYKDNMAGEKMYKESYYNYFLEIDEVPVLVNLRTGAIAEVKRENVQKIKEILKGNIVDEELFEQLKYGGYIVEEGYNEYEEIKMRNYKARFDNSKAMFTIIPTFQCNFDCIYCYETKRNKIMTIEKAEEIADYIINISKNKKTISIGWFGGEPLMNFKVIEHINMKIIGESEAELFSSMSSNGYLLNYIDVSKFDELKIKNVQITLDGIEETHNKYRPLIGGGKTFDKIIKGIEKLFENTEKTNVSIRVNVGPENYDKIEELFEYLEKFPKERMKIYFRWIFQASEKNKDFHVHVRDFRKENSFTKLSKLYEMAINRGYKVMLPILNGDMYCEFDNVYNMVIGPEGEIYPCTVAVEEGMEMGKIENGKIKLETKKHLKWHSHNGYEDKNCKECKILPLCHGGCRNAALNGNRGCPEEKRETESFIKLWYKVKKFEKKMVVR</sequence>
<dbReference type="AlphaFoldDB" id="H2J491"/>
<dbReference type="SFLD" id="SFLDG01067">
    <property type="entry name" value="SPASM/twitch_domain_containing"/>
    <property type="match status" value="1"/>
</dbReference>
<reference evidence="8 9" key="1">
    <citation type="journal article" date="2012" name="J. Bacteriol.">
        <title>Complete Genome Sequence of the Thermophilic, Piezophilic, Heterotrophic Bacterium Marinitoga piezophila KA3.</title>
        <authorList>
            <person name="Lucas S."/>
            <person name="Han J."/>
            <person name="Lapidus A."/>
            <person name="Cheng J.F."/>
            <person name="Goodwin L.A."/>
            <person name="Pitluck S."/>
            <person name="Peters L."/>
            <person name="Mikhailova N."/>
            <person name="Teshima H."/>
            <person name="Detter J.C."/>
            <person name="Han C."/>
            <person name="Tapia R."/>
            <person name="Land M."/>
            <person name="Hauser L."/>
            <person name="Kyrpides N.C."/>
            <person name="Ivanova N."/>
            <person name="Pagani I."/>
            <person name="Vannier P."/>
            <person name="Oger P."/>
            <person name="Bartlett D.H."/>
            <person name="Noll K.M."/>
            <person name="Woyke T."/>
            <person name="Jebbar M."/>
        </authorList>
    </citation>
    <scope>NUCLEOTIDE SEQUENCE [LARGE SCALE GENOMIC DNA]</scope>
    <source>
        <strain evidence="9">DSM 14283 / JCM 11233 / KA3</strain>
    </source>
</reference>
<dbReference type="PROSITE" id="PS51918">
    <property type="entry name" value="RADICAL_SAM"/>
    <property type="match status" value="1"/>
</dbReference>
<dbReference type="Gene3D" id="3.20.20.70">
    <property type="entry name" value="Aldolase class I"/>
    <property type="match status" value="1"/>
</dbReference>
<evidence type="ECO:0000256" key="6">
    <source>
        <dbReference type="ARBA" id="ARBA00023014"/>
    </source>
</evidence>
<keyword evidence="3" id="KW-0949">S-adenosyl-L-methionine</keyword>
<dbReference type="SMART" id="SM00729">
    <property type="entry name" value="Elp3"/>
    <property type="match status" value="1"/>
</dbReference>
<evidence type="ECO:0000256" key="1">
    <source>
        <dbReference type="ARBA" id="ARBA00001966"/>
    </source>
</evidence>
<evidence type="ECO:0000256" key="4">
    <source>
        <dbReference type="ARBA" id="ARBA00022723"/>
    </source>
</evidence>
<dbReference type="GO" id="GO:0016491">
    <property type="term" value="F:oxidoreductase activity"/>
    <property type="evidence" value="ECO:0007669"/>
    <property type="project" value="InterPro"/>
</dbReference>
<feature type="domain" description="Radical SAM core" evidence="7">
    <location>
        <begin position="95"/>
        <end position="324"/>
    </location>
</feature>
<dbReference type="STRING" id="443254.Marpi_1511"/>
<keyword evidence="5" id="KW-0408">Iron</keyword>
<evidence type="ECO:0000313" key="9">
    <source>
        <dbReference type="Proteomes" id="UP000007161"/>
    </source>
</evidence>
<keyword evidence="6" id="KW-0411">Iron-sulfur</keyword>
<keyword evidence="9" id="KW-1185">Reference proteome</keyword>
<dbReference type="SFLD" id="SFLDG01386">
    <property type="entry name" value="main_SPASM_domain-containing"/>
    <property type="match status" value="1"/>
</dbReference>
<dbReference type="PANTHER" id="PTHR43787:SF3">
    <property type="entry name" value="ARYLSULFATASE REGULATORY PROTEIN"/>
    <property type="match status" value="1"/>
</dbReference>
<dbReference type="KEGG" id="mpz:Marpi_1511"/>
<gene>
    <name evidence="8" type="ordered locus">Marpi_1511</name>
</gene>
<dbReference type="eggNOG" id="COG0641">
    <property type="taxonomic scope" value="Bacteria"/>
</dbReference>
<dbReference type="HOGENOM" id="CLU_009273_3_1_0"/>
<dbReference type="SFLD" id="SFLDG01384">
    <property type="entry name" value="thioether_bond_formation_requi"/>
    <property type="match status" value="1"/>
</dbReference>
<evidence type="ECO:0000256" key="3">
    <source>
        <dbReference type="ARBA" id="ARBA00022691"/>
    </source>
</evidence>
<dbReference type="InterPro" id="IPR058240">
    <property type="entry name" value="rSAM_sf"/>
</dbReference>
<keyword evidence="2" id="KW-0004">4Fe-4S</keyword>
<dbReference type="Pfam" id="PF04055">
    <property type="entry name" value="Radical_SAM"/>
    <property type="match status" value="1"/>
</dbReference>
<reference evidence="9" key="2">
    <citation type="submission" date="2012-01" db="EMBL/GenBank/DDBJ databases">
        <title>Complete sequence of chromosome of Marinitoga piezophila KA3.</title>
        <authorList>
            <person name="Lucas S."/>
            <person name="Han J."/>
            <person name="Lapidus A."/>
            <person name="Cheng J.-F."/>
            <person name="Goodwin L."/>
            <person name="Pitluck S."/>
            <person name="Peters L."/>
            <person name="Mikhailova N."/>
            <person name="Teshima H."/>
            <person name="Detter J.C."/>
            <person name="Han C."/>
            <person name="Tapia R."/>
            <person name="Land M."/>
            <person name="Hauser L."/>
            <person name="Kyrpides N."/>
            <person name="Ivanova N."/>
            <person name="Pagani I."/>
            <person name="Jebbar M."/>
            <person name="Vannier P."/>
            <person name="Oger P."/>
            <person name="Cario A."/>
            <person name="Bartlett D."/>
            <person name="Noll K.M."/>
            <person name="Woyke T."/>
        </authorList>
    </citation>
    <scope>NUCLEOTIDE SEQUENCE [LARGE SCALE GENOMIC DNA]</scope>
    <source>
        <strain evidence="9">DSM 14283 / JCM 11233 / KA3</strain>
    </source>
</reference>
<dbReference type="InterPro" id="IPR013785">
    <property type="entry name" value="Aldolase_TIM"/>
</dbReference>
<name>H2J491_MARPK</name>
<dbReference type="SUPFAM" id="SSF102114">
    <property type="entry name" value="Radical SAM enzymes"/>
    <property type="match status" value="1"/>
</dbReference>
<dbReference type="InterPro" id="IPR023885">
    <property type="entry name" value="4Fe4S-binding_SPASM_dom"/>
</dbReference>
<proteinExistence type="predicted"/>
<keyword evidence="4" id="KW-0479">Metal-binding</keyword>
<dbReference type="InterPro" id="IPR006638">
    <property type="entry name" value="Elp3/MiaA/NifB-like_rSAM"/>
</dbReference>
<organism evidence="8 9">
    <name type="scientific">Marinitoga piezophila (strain DSM 14283 / JCM 11233 / KA3)</name>
    <dbReference type="NCBI Taxonomy" id="443254"/>
    <lineage>
        <taxon>Bacteria</taxon>
        <taxon>Thermotogati</taxon>
        <taxon>Thermotogota</taxon>
        <taxon>Thermotogae</taxon>
        <taxon>Petrotogales</taxon>
        <taxon>Petrotogaceae</taxon>
        <taxon>Marinitoga</taxon>
    </lineage>
</organism>
<protein>
    <submittedName>
        <fullName evidence="8">Radical SAM additional 4Fe4S-binding domain protein</fullName>
    </submittedName>
</protein>
<dbReference type="PANTHER" id="PTHR43787">
    <property type="entry name" value="FEMO COFACTOR BIOSYNTHESIS PROTEIN NIFB-RELATED"/>
    <property type="match status" value="1"/>
</dbReference>